<protein>
    <submittedName>
        <fullName evidence="1">Uncharacterized protein</fullName>
    </submittedName>
</protein>
<comment type="caution">
    <text evidence="1">The sequence shown here is derived from an EMBL/GenBank/DDBJ whole genome shotgun (WGS) entry which is preliminary data.</text>
</comment>
<keyword evidence="2" id="KW-1185">Reference proteome</keyword>
<organism evidence="1 2">
    <name type="scientific">Halteria grandinella</name>
    <dbReference type="NCBI Taxonomy" id="5974"/>
    <lineage>
        <taxon>Eukaryota</taxon>
        <taxon>Sar</taxon>
        <taxon>Alveolata</taxon>
        <taxon>Ciliophora</taxon>
        <taxon>Intramacronucleata</taxon>
        <taxon>Spirotrichea</taxon>
        <taxon>Stichotrichia</taxon>
        <taxon>Sporadotrichida</taxon>
        <taxon>Halteriidae</taxon>
        <taxon>Halteria</taxon>
    </lineage>
</organism>
<gene>
    <name evidence="1" type="ORF">FGO68_gene2094</name>
</gene>
<proteinExistence type="predicted"/>
<dbReference type="Proteomes" id="UP000785679">
    <property type="component" value="Unassembled WGS sequence"/>
</dbReference>
<evidence type="ECO:0000313" key="1">
    <source>
        <dbReference type="EMBL" id="TNV78906.1"/>
    </source>
</evidence>
<reference evidence="1" key="1">
    <citation type="submission" date="2019-06" db="EMBL/GenBank/DDBJ databases">
        <authorList>
            <person name="Zheng W."/>
        </authorList>
    </citation>
    <scope>NUCLEOTIDE SEQUENCE</scope>
    <source>
        <strain evidence="1">QDHG01</strain>
    </source>
</reference>
<dbReference type="AlphaFoldDB" id="A0A8J8T2A9"/>
<accession>A0A8J8T2A9</accession>
<evidence type="ECO:0000313" key="2">
    <source>
        <dbReference type="Proteomes" id="UP000785679"/>
    </source>
</evidence>
<sequence length="105" mass="11242">MYSLTIAPLYSALMNIAIISFCSEKKENSFTANCSLSPSFSSDIQVVGSSLIPPACAACALLELDDERQEVVQGASGLEREPGKKEELLRQLFGGEVKDEGKGPD</sequence>
<name>A0A8J8T2A9_HALGN</name>
<dbReference type="EMBL" id="RRYP01009668">
    <property type="protein sequence ID" value="TNV78906.1"/>
    <property type="molecule type" value="Genomic_DNA"/>
</dbReference>